<evidence type="ECO:0000259" key="1">
    <source>
        <dbReference type="Pfam" id="PF13649"/>
    </source>
</evidence>
<sequence>MAEFWEDAFRDKRKMWGSKPAGSAVWAKDLFVENNLKNVLIPGIGYGRNAEPFIGNGIRVTGIEISKTAIELTRETYGSQITLYHGSVTDMPFDDKVYDGIFCYALIHLLGEGERKKLIQDCYDQLTDNGLMVFTAITKEAPNFGKGKPVGKDRYEFHKGAQIYYYDRASVLSEFGQHGLLGITEVNDGQPMFLIWCKKNLRYHSGSH</sequence>
<accession>A0A1M6NS04</accession>
<reference evidence="3" key="1">
    <citation type="submission" date="2016-11" db="EMBL/GenBank/DDBJ databases">
        <authorList>
            <person name="Varghese N."/>
            <person name="Submissions S."/>
        </authorList>
    </citation>
    <scope>NUCLEOTIDE SEQUENCE [LARGE SCALE GENOMIC DNA]</scope>
    <source>
        <strain evidence="3">DSM 19858</strain>
    </source>
</reference>
<proteinExistence type="predicted"/>
<keyword evidence="2" id="KW-0808">Transferase</keyword>
<dbReference type="EMBL" id="FQYU01000015">
    <property type="protein sequence ID" value="SHJ98483.1"/>
    <property type="molecule type" value="Genomic_DNA"/>
</dbReference>
<dbReference type="STRING" id="192903.SAMN04488513_11521"/>
<dbReference type="InterPro" id="IPR029063">
    <property type="entry name" value="SAM-dependent_MTases_sf"/>
</dbReference>
<dbReference type="AlphaFoldDB" id="A0A1M6NS04"/>
<dbReference type="GO" id="GO:0032259">
    <property type="term" value="P:methylation"/>
    <property type="evidence" value="ECO:0007669"/>
    <property type="project" value="UniProtKB-KW"/>
</dbReference>
<dbReference type="OrthoDB" id="703529at2"/>
<dbReference type="Pfam" id="PF13649">
    <property type="entry name" value="Methyltransf_25"/>
    <property type="match status" value="1"/>
</dbReference>
<dbReference type="Proteomes" id="UP000184543">
    <property type="component" value="Unassembled WGS sequence"/>
</dbReference>
<evidence type="ECO:0000313" key="3">
    <source>
        <dbReference type="Proteomes" id="UP000184543"/>
    </source>
</evidence>
<feature type="domain" description="Methyltransferase" evidence="1">
    <location>
        <begin position="39"/>
        <end position="130"/>
    </location>
</feature>
<name>A0A1M6NS04_9FLAO</name>
<dbReference type="SUPFAM" id="SSF53335">
    <property type="entry name" value="S-adenosyl-L-methionine-dependent methyltransferases"/>
    <property type="match status" value="1"/>
</dbReference>
<keyword evidence="2" id="KW-0489">Methyltransferase</keyword>
<dbReference type="Gene3D" id="3.40.50.150">
    <property type="entry name" value="Vaccinia Virus protein VP39"/>
    <property type="match status" value="1"/>
</dbReference>
<keyword evidence="3" id="KW-1185">Reference proteome</keyword>
<protein>
    <submittedName>
        <fullName evidence="2">Methyltransferase domain-containing protein</fullName>
    </submittedName>
</protein>
<dbReference type="CDD" id="cd02440">
    <property type="entry name" value="AdoMet_MTases"/>
    <property type="match status" value="1"/>
</dbReference>
<gene>
    <name evidence="2" type="ORF">SAMN04488513_11521</name>
</gene>
<dbReference type="RefSeq" id="WP_072995653.1">
    <property type="nucleotide sequence ID" value="NZ_FQYU01000015.1"/>
</dbReference>
<dbReference type="GO" id="GO:0008168">
    <property type="term" value="F:methyltransferase activity"/>
    <property type="evidence" value="ECO:0007669"/>
    <property type="project" value="UniProtKB-KW"/>
</dbReference>
<organism evidence="2 3">
    <name type="scientific">Pseudozobellia thermophila</name>
    <dbReference type="NCBI Taxonomy" id="192903"/>
    <lineage>
        <taxon>Bacteria</taxon>
        <taxon>Pseudomonadati</taxon>
        <taxon>Bacteroidota</taxon>
        <taxon>Flavobacteriia</taxon>
        <taxon>Flavobacteriales</taxon>
        <taxon>Flavobacteriaceae</taxon>
        <taxon>Pseudozobellia</taxon>
    </lineage>
</organism>
<dbReference type="InterPro" id="IPR041698">
    <property type="entry name" value="Methyltransf_25"/>
</dbReference>
<evidence type="ECO:0000313" key="2">
    <source>
        <dbReference type="EMBL" id="SHJ98483.1"/>
    </source>
</evidence>